<comment type="similarity">
    <text evidence="2 5">Belongs to the UDP-glycosyltransferase family.</text>
</comment>
<keyword evidence="4" id="KW-0414">Isoprene biosynthesis</keyword>
<reference evidence="7" key="2">
    <citation type="submission" date="2023-05" db="EMBL/GenBank/DDBJ databases">
        <authorList>
            <person name="Schelkunov M.I."/>
        </authorList>
    </citation>
    <scope>NUCLEOTIDE SEQUENCE</scope>
    <source>
        <strain evidence="7">Hsosn_3</strain>
        <tissue evidence="7">Leaf</tissue>
    </source>
</reference>
<dbReference type="FunFam" id="3.40.50.2000:FF:000056">
    <property type="entry name" value="Glycosyltransferase"/>
    <property type="match status" value="1"/>
</dbReference>
<evidence type="ECO:0000256" key="4">
    <source>
        <dbReference type="ARBA" id="ARBA00023229"/>
    </source>
</evidence>
<dbReference type="AlphaFoldDB" id="A0AAD8N293"/>
<gene>
    <name evidence="7" type="ORF">POM88_012342</name>
</gene>
<proteinExistence type="inferred from homology"/>
<dbReference type="InterPro" id="IPR050481">
    <property type="entry name" value="UDP-glycosyltransf_plant"/>
</dbReference>
<name>A0AAD8N293_9APIA</name>
<dbReference type="PANTHER" id="PTHR48048:SF45">
    <property type="entry name" value="GLYCOSYLTRANSFERASE"/>
    <property type="match status" value="1"/>
</dbReference>
<dbReference type="SUPFAM" id="SSF53756">
    <property type="entry name" value="UDP-Glycosyltransferase/glycogen phosphorylase"/>
    <property type="match status" value="1"/>
</dbReference>
<keyword evidence="3 5" id="KW-0808">Transferase</keyword>
<organism evidence="7 8">
    <name type="scientific">Heracleum sosnowskyi</name>
    <dbReference type="NCBI Taxonomy" id="360622"/>
    <lineage>
        <taxon>Eukaryota</taxon>
        <taxon>Viridiplantae</taxon>
        <taxon>Streptophyta</taxon>
        <taxon>Embryophyta</taxon>
        <taxon>Tracheophyta</taxon>
        <taxon>Spermatophyta</taxon>
        <taxon>Magnoliopsida</taxon>
        <taxon>eudicotyledons</taxon>
        <taxon>Gunneridae</taxon>
        <taxon>Pentapetalae</taxon>
        <taxon>asterids</taxon>
        <taxon>campanulids</taxon>
        <taxon>Apiales</taxon>
        <taxon>Apiaceae</taxon>
        <taxon>Apioideae</taxon>
        <taxon>apioid superclade</taxon>
        <taxon>Tordylieae</taxon>
        <taxon>Tordyliinae</taxon>
        <taxon>Heracleum</taxon>
    </lineage>
</organism>
<dbReference type="InterPro" id="IPR035595">
    <property type="entry name" value="UDP_glycos_trans_CS"/>
</dbReference>
<evidence type="ECO:0000256" key="1">
    <source>
        <dbReference type="ARBA" id="ARBA00004721"/>
    </source>
</evidence>
<evidence type="ECO:0000313" key="8">
    <source>
        <dbReference type="Proteomes" id="UP001237642"/>
    </source>
</evidence>
<keyword evidence="5" id="KW-0328">Glycosyltransferase</keyword>
<keyword evidence="8" id="KW-1185">Reference proteome</keyword>
<dbReference type="CDD" id="cd03784">
    <property type="entry name" value="GT1_Gtf-like"/>
    <property type="match status" value="1"/>
</dbReference>
<dbReference type="PROSITE" id="PS00375">
    <property type="entry name" value="UDPGT"/>
    <property type="match status" value="1"/>
</dbReference>
<evidence type="ECO:0000256" key="6">
    <source>
        <dbReference type="RuleBase" id="RU362057"/>
    </source>
</evidence>
<dbReference type="PANTHER" id="PTHR48048">
    <property type="entry name" value="GLYCOSYLTRANSFERASE"/>
    <property type="match status" value="1"/>
</dbReference>
<accession>A0AAD8N293</accession>
<dbReference type="InterPro" id="IPR002213">
    <property type="entry name" value="UDP_glucos_trans"/>
</dbReference>
<dbReference type="Pfam" id="PF00201">
    <property type="entry name" value="UDPGT"/>
    <property type="match status" value="1"/>
</dbReference>
<protein>
    <recommendedName>
        <fullName evidence="6">Glycosyltransferase</fullName>
        <ecNumber evidence="6">2.4.1.-</ecNumber>
    </recommendedName>
</protein>
<dbReference type="Gene3D" id="3.40.50.2000">
    <property type="entry name" value="Glycogen Phosphorylase B"/>
    <property type="match status" value="2"/>
</dbReference>
<dbReference type="Proteomes" id="UP001237642">
    <property type="component" value="Unassembled WGS sequence"/>
</dbReference>
<dbReference type="EC" id="2.4.1.-" evidence="6"/>
<evidence type="ECO:0000256" key="2">
    <source>
        <dbReference type="ARBA" id="ARBA00009995"/>
    </source>
</evidence>
<dbReference type="GO" id="GO:0035251">
    <property type="term" value="F:UDP-glucosyltransferase activity"/>
    <property type="evidence" value="ECO:0007669"/>
    <property type="project" value="InterPro"/>
</dbReference>
<dbReference type="GO" id="GO:0008299">
    <property type="term" value="P:isoprenoid biosynthetic process"/>
    <property type="evidence" value="ECO:0007669"/>
    <property type="project" value="UniProtKB-KW"/>
</dbReference>
<dbReference type="EMBL" id="JAUIZM010000003">
    <property type="protein sequence ID" value="KAK1393286.1"/>
    <property type="molecule type" value="Genomic_DNA"/>
</dbReference>
<evidence type="ECO:0000256" key="5">
    <source>
        <dbReference type="RuleBase" id="RU003718"/>
    </source>
</evidence>
<reference evidence="7" key="1">
    <citation type="submission" date="2023-02" db="EMBL/GenBank/DDBJ databases">
        <title>Genome of toxic invasive species Heracleum sosnowskyi carries increased number of genes despite the absence of recent whole-genome duplications.</title>
        <authorList>
            <person name="Schelkunov M."/>
            <person name="Shtratnikova V."/>
            <person name="Makarenko M."/>
            <person name="Klepikova A."/>
            <person name="Omelchenko D."/>
            <person name="Novikova G."/>
            <person name="Obukhova E."/>
            <person name="Bogdanov V."/>
            <person name="Penin A."/>
            <person name="Logacheva M."/>
        </authorList>
    </citation>
    <scope>NUCLEOTIDE SEQUENCE</scope>
    <source>
        <strain evidence="7">Hsosn_3</strain>
        <tissue evidence="7">Leaf</tissue>
    </source>
</reference>
<comment type="pathway">
    <text evidence="1">Secondary metabolite biosynthesis; terpenoid biosynthesis.</text>
</comment>
<evidence type="ECO:0000313" key="7">
    <source>
        <dbReference type="EMBL" id="KAK1393286.1"/>
    </source>
</evidence>
<evidence type="ECO:0000256" key="3">
    <source>
        <dbReference type="ARBA" id="ARBA00022679"/>
    </source>
</evidence>
<sequence length="495" mass="55509">MEERLGRELVLIASPLMGHLMPAVELAKLMILREERLSITFILIQLPTHSEVNAFISTLCSTMLHQRLCFITLPSPQHKWTSTNRGVIFDQLLQFHKPQILDTISKLIIQHGVDAIVVDLLSTTLIQLVADEFRIPGYVFFTSSAAFLGLMLHFQTLEDELKEDTGKLKYLTTHLHMPCFVKPVPPVVLPSLLADYATWTARFLHYARGCRHAKGILVNTYHELESYPLSSFSVLDSSSCYGKASSIPEIYAVGPIIYQSMPLDNVSDGLMKWLDDQPPLSVVFLCFGSMGSFGVDQVREIAKGIEQSKCPFVWVLREPPRVNQLDFPTEVVNFGDLLPDGFMNRTAGTGKIMGWVPQLAVLSHRAVGGFVSHCGWNSVLESLWCGVPLLAWPLYAEQKLNAFQMVKELGLAVEIPATVSDQDYKDKASFDLLIKAESIEKGIRRLITEEDGKVIRRKVTQMKEKSRENMQEGGISYKSHGNFIRTVMSSYGGDD</sequence>
<comment type="caution">
    <text evidence="7">The sequence shown here is derived from an EMBL/GenBank/DDBJ whole genome shotgun (WGS) entry which is preliminary data.</text>
</comment>